<dbReference type="EMBL" id="JAWXYG010000008">
    <property type="protein sequence ID" value="KAK4265524.1"/>
    <property type="molecule type" value="Genomic_DNA"/>
</dbReference>
<keyword evidence="2" id="KW-1185">Reference proteome</keyword>
<evidence type="ECO:0000313" key="1">
    <source>
        <dbReference type="EMBL" id="KAK4265524.1"/>
    </source>
</evidence>
<reference evidence="1" key="1">
    <citation type="submission" date="2023-10" db="EMBL/GenBank/DDBJ databases">
        <title>Chromosome-level genome of the transformable northern wattle, Acacia crassicarpa.</title>
        <authorList>
            <person name="Massaro I."/>
            <person name="Sinha N.R."/>
            <person name="Poethig S."/>
            <person name="Leichty A.R."/>
        </authorList>
    </citation>
    <scope>NUCLEOTIDE SEQUENCE</scope>
    <source>
        <strain evidence="1">Acra3RX</strain>
        <tissue evidence="1">Leaf</tissue>
    </source>
</reference>
<comment type="caution">
    <text evidence="1">The sequence shown here is derived from an EMBL/GenBank/DDBJ whole genome shotgun (WGS) entry which is preliminary data.</text>
</comment>
<accession>A0AAE1MHI3</accession>
<organism evidence="1 2">
    <name type="scientific">Acacia crassicarpa</name>
    <name type="common">northern wattle</name>
    <dbReference type="NCBI Taxonomy" id="499986"/>
    <lineage>
        <taxon>Eukaryota</taxon>
        <taxon>Viridiplantae</taxon>
        <taxon>Streptophyta</taxon>
        <taxon>Embryophyta</taxon>
        <taxon>Tracheophyta</taxon>
        <taxon>Spermatophyta</taxon>
        <taxon>Magnoliopsida</taxon>
        <taxon>eudicotyledons</taxon>
        <taxon>Gunneridae</taxon>
        <taxon>Pentapetalae</taxon>
        <taxon>rosids</taxon>
        <taxon>fabids</taxon>
        <taxon>Fabales</taxon>
        <taxon>Fabaceae</taxon>
        <taxon>Caesalpinioideae</taxon>
        <taxon>mimosoid clade</taxon>
        <taxon>Acacieae</taxon>
        <taxon>Acacia</taxon>
    </lineage>
</organism>
<dbReference type="Proteomes" id="UP001293593">
    <property type="component" value="Unassembled WGS sequence"/>
</dbReference>
<proteinExistence type="predicted"/>
<sequence>MEMISITKTSLWPSQRIWILSAPTQYSFQSLLISDLVLELCL</sequence>
<dbReference type="AlphaFoldDB" id="A0AAE1MHI3"/>
<name>A0AAE1MHI3_9FABA</name>
<evidence type="ECO:0000313" key="2">
    <source>
        <dbReference type="Proteomes" id="UP001293593"/>
    </source>
</evidence>
<gene>
    <name evidence="1" type="ORF">QN277_026569</name>
</gene>
<protein>
    <submittedName>
        <fullName evidence="1">Uncharacterized protein</fullName>
    </submittedName>
</protein>